<dbReference type="GeneID" id="37014953"/>
<proteinExistence type="predicted"/>
<protein>
    <recommendedName>
        <fullName evidence="5">Bromo domain-containing protein</fullName>
    </recommendedName>
</protein>
<dbReference type="GO" id="GO:0035267">
    <property type="term" value="C:NuA4 histone acetyltransferase complex"/>
    <property type="evidence" value="ECO:0007669"/>
    <property type="project" value="TreeGrafter"/>
</dbReference>
<reference evidence="6 7" key="1">
    <citation type="journal article" date="2018" name="Mol. Biol. Evol.">
        <title>Broad Genomic Sampling Reveals a Smut Pathogenic Ancestry of the Fungal Clade Ustilaginomycotina.</title>
        <authorList>
            <person name="Kijpornyongpan T."/>
            <person name="Mondo S.J."/>
            <person name="Barry K."/>
            <person name="Sandor L."/>
            <person name="Lee J."/>
            <person name="Lipzen A."/>
            <person name="Pangilinan J."/>
            <person name="LaButti K."/>
            <person name="Hainaut M."/>
            <person name="Henrissat B."/>
            <person name="Grigoriev I.V."/>
            <person name="Spatafora J.W."/>
            <person name="Aime M.C."/>
        </authorList>
    </citation>
    <scope>NUCLEOTIDE SEQUENCE [LARGE SCALE GENOMIC DNA]</scope>
    <source>
        <strain evidence="6 7">MCA 4718</strain>
    </source>
</reference>
<dbReference type="OrthoDB" id="1742084at2759"/>
<dbReference type="AlphaFoldDB" id="A0A316TZL6"/>
<dbReference type="InterPro" id="IPR001487">
    <property type="entry name" value="Bromodomain"/>
</dbReference>
<evidence type="ECO:0000256" key="1">
    <source>
        <dbReference type="ARBA" id="ARBA00023117"/>
    </source>
</evidence>
<dbReference type="Proteomes" id="UP000245942">
    <property type="component" value="Unassembled WGS sequence"/>
</dbReference>
<keyword evidence="3" id="KW-0175">Coiled coil</keyword>
<dbReference type="PROSITE" id="PS50014">
    <property type="entry name" value="BROMODOMAIN_2"/>
    <property type="match status" value="1"/>
</dbReference>
<dbReference type="CDD" id="cd04369">
    <property type="entry name" value="Bromodomain"/>
    <property type="match status" value="1"/>
</dbReference>
<dbReference type="STRING" id="1684307.A0A316TZL6"/>
<feature type="compositionally biased region" description="Polar residues" evidence="4">
    <location>
        <begin position="340"/>
        <end position="350"/>
    </location>
</feature>
<dbReference type="SUPFAM" id="SSF47370">
    <property type="entry name" value="Bromodomain"/>
    <property type="match status" value="1"/>
</dbReference>
<feature type="compositionally biased region" description="Polar residues" evidence="4">
    <location>
        <begin position="178"/>
        <end position="199"/>
    </location>
</feature>
<feature type="compositionally biased region" description="Acidic residues" evidence="4">
    <location>
        <begin position="420"/>
        <end position="431"/>
    </location>
</feature>
<feature type="coiled-coil region" evidence="3">
    <location>
        <begin position="125"/>
        <end position="159"/>
    </location>
</feature>
<evidence type="ECO:0000256" key="3">
    <source>
        <dbReference type="SAM" id="Coils"/>
    </source>
</evidence>
<dbReference type="InterPro" id="IPR036427">
    <property type="entry name" value="Bromodomain-like_sf"/>
</dbReference>
<keyword evidence="7" id="KW-1185">Reference proteome</keyword>
<dbReference type="Pfam" id="PF00439">
    <property type="entry name" value="Bromodomain"/>
    <property type="match status" value="1"/>
</dbReference>
<feature type="compositionally biased region" description="Acidic residues" evidence="4">
    <location>
        <begin position="313"/>
        <end position="322"/>
    </location>
</feature>
<dbReference type="Gene3D" id="1.20.920.10">
    <property type="entry name" value="Bromodomain-like"/>
    <property type="match status" value="1"/>
</dbReference>
<evidence type="ECO:0000256" key="2">
    <source>
        <dbReference type="PROSITE-ProRule" id="PRU00035"/>
    </source>
</evidence>
<evidence type="ECO:0000259" key="5">
    <source>
        <dbReference type="PROSITE" id="PS50014"/>
    </source>
</evidence>
<evidence type="ECO:0000256" key="4">
    <source>
        <dbReference type="SAM" id="MobiDB-lite"/>
    </source>
</evidence>
<feature type="domain" description="Bromo" evidence="5">
    <location>
        <begin position="498"/>
        <end position="568"/>
    </location>
</feature>
<feature type="region of interest" description="Disordered" evidence="4">
    <location>
        <begin position="165"/>
        <end position="484"/>
    </location>
</feature>
<evidence type="ECO:0000313" key="6">
    <source>
        <dbReference type="EMBL" id="PWN18616.1"/>
    </source>
</evidence>
<feature type="compositionally biased region" description="Basic and acidic residues" evidence="4">
    <location>
        <begin position="284"/>
        <end position="295"/>
    </location>
</feature>
<dbReference type="SMART" id="SM00297">
    <property type="entry name" value="BROMO"/>
    <property type="match status" value="1"/>
</dbReference>
<dbReference type="PANTHER" id="PTHR15398">
    <property type="entry name" value="BROMODOMAIN-CONTAINING PROTEIN 8"/>
    <property type="match status" value="1"/>
</dbReference>
<organism evidence="6 7">
    <name type="scientific">Pseudomicrostroma glucosiphilum</name>
    <dbReference type="NCBI Taxonomy" id="1684307"/>
    <lineage>
        <taxon>Eukaryota</taxon>
        <taxon>Fungi</taxon>
        <taxon>Dikarya</taxon>
        <taxon>Basidiomycota</taxon>
        <taxon>Ustilaginomycotina</taxon>
        <taxon>Exobasidiomycetes</taxon>
        <taxon>Microstromatales</taxon>
        <taxon>Microstromatales incertae sedis</taxon>
        <taxon>Pseudomicrostroma</taxon>
    </lineage>
</organism>
<feature type="compositionally biased region" description="Basic and acidic residues" evidence="4">
    <location>
        <begin position="459"/>
        <end position="479"/>
    </location>
</feature>
<feature type="compositionally biased region" description="Basic and acidic residues" evidence="4">
    <location>
        <begin position="301"/>
        <end position="312"/>
    </location>
</feature>
<dbReference type="PANTHER" id="PTHR15398:SF4">
    <property type="entry name" value="BROMODOMAIN-CONTAINING PROTEIN 8 ISOFORM X1"/>
    <property type="match status" value="1"/>
</dbReference>
<evidence type="ECO:0000313" key="7">
    <source>
        <dbReference type="Proteomes" id="UP000245942"/>
    </source>
</evidence>
<feature type="compositionally biased region" description="Acidic residues" evidence="4">
    <location>
        <begin position="259"/>
        <end position="273"/>
    </location>
</feature>
<feature type="compositionally biased region" description="Low complexity" evidence="4">
    <location>
        <begin position="387"/>
        <end position="405"/>
    </location>
</feature>
<name>A0A316TZL6_9BASI</name>
<accession>A0A316TZL6</accession>
<dbReference type="EMBL" id="KZ819335">
    <property type="protein sequence ID" value="PWN18616.1"/>
    <property type="molecule type" value="Genomic_DNA"/>
</dbReference>
<dbReference type="RefSeq" id="XP_025345776.1">
    <property type="nucleotide sequence ID" value="XM_025493219.1"/>
</dbReference>
<dbReference type="GO" id="GO:0006325">
    <property type="term" value="P:chromatin organization"/>
    <property type="evidence" value="ECO:0007669"/>
    <property type="project" value="UniProtKB-ARBA"/>
</dbReference>
<keyword evidence="1 2" id="KW-0103">Bromodomain</keyword>
<sequence length="595" mass="64969">MPPLFTSAPTMSWKVSDKLLLAQAVHHLGEAPPNWVNVSNLMLAHPLIKTPGRLKAAQEAGTTLVRVFGSRECERTWTALMRSNNLVIGGEEEVESSAVILKQRPKEARGLPPKMDRKSQLALAQILYAERMEELRDSIKKKEEEFKALIAKIDRLKSAEADSQLQEELAKQVPPAVQPSSGAASSSKADQSTSATGRTSPVPLPQDTSMAGQPPPSPTSLRARVRSNRGRAPDTPSEAANLSHGRSAEHKDITAASGDGEEPAGMEQTEAEGVEAALGGPQSAEDKGDADESNHFAESSKGPKRERSHEDANSEAEDEEDKNVDSASKANAREAKRTRSSTINSTTANTEEMESASPLSAKKARPAPLQRRSRRGEPAPEPEESAGADAGDAVVTPTRPTATTRRSARQSREASAVEDVSMDEEIADEEGKDVGDSPLLPARGGKREGPRRASSSARHSVDSGREREKDSAKDRNKEREKRRKANEKLLLQIWTEVSAHTHGNLFQNEVKESDAPDYHGLIRRPTSLKTIKSQIKEGEITTATQMRRAFNHLFANAMMYNRPGSEVSRMAKEMRQATESIIDRFEETRSLSARR</sequence>
<gene>
    <name evidence="6" type="ORF">BCV69DRAFT_284921</name>
</gene>